<evidence type="ECO:0000313" key="2">
    <source>
        <dbReference type="Proteomes" id="UP001152561"/>
    </source>
</evidence>
<keyword evidence="2" id="KW-1185">Reference proteome</keyword>
<dbReference type="EMBL" id="JAJAGQ010000018">
    <property type="protein sequence ID" value="KAJ8537073.1"/>
    <property type="molecule type" value="Genomic_DNA"/>
</dbReference>
<comment type="caution">
    <text evidence="1">The sequence shown here is derived from an EMBL/GenBank/DDBJ whole genome shotgun (WGS) entry which is preliminary data.</text>
</comment>
<accession>A0A9Q1LHG8</accession>
<gene>
    <name evidence="1" type="ORF">K7X08_035474</name>
</gene>
<protein>
    <submittedName>
        <fullName evidence="1">Uncharacterized protein</fullName>
    </submittedName>
</protein>
<dbReference type="AlphaFoldDB" id="A0A9Q1LHG8"/>
<name>A0A9Q1LHG8_9SOLA</name>
<reference evidence="2" key="1">
    <citation type="journal article" date="2023" name="Proc. Natl. Acad. Sci. U.S.A.">
        <title>Genomic and structural basis for evolution of tropane alkaloid biosynthesis.</title>
        <authorList>
            <person name="Wanga Y.-J."/>
            <person name="Taina T."/>
            <person name="Yua J.-Y."/>
            <person name="Lia J."/>
            <person name="Xua B."/>
            <person name="Chenc J."/>
            <person name="D'Auriad J.C."/>
            <person name="Huanga J.-P."/>
            <person name="Huanga S.-X."/>
        </authorList>
    </citation>
    <scope>NUCLEOTIDE SEQUENCE [LARGE SCALE GENOMIC DNA]</scope>
    <source>
        <strain evidence="2">cv. KIB-2019</strain>
    </source>
</reference>
<proteinExistence type="predicted"/>
<sequence length="74" mass="8631">MAYNCICMPYYYQHCQKPNSPEPVAPAICRLLDVVQSESLPEMPQLGCHPYFVPKNLFHFGYNFVEMVQRDSPF</sequence>
<evidence type="ECO:0000313" key="1">
    <source>
        <dbReference type="EMBL" id="KAJ8537073.1"/>
    </source>
</evidence>
<organism evidence="1 2">
    <name type="scientific">Anisodus acutangulus</name>
    <dbReference type="NCBI Taxonomy" id="402998"/>
    <lineage>
        <taxon>Eukaryota</taxon>
        <taxon>Viridiplantae</taxon>
        <taxon>Streptophyta</taxon>
        <taxon>Embryophyta</taxon>
        <taxon>Tracheophyta</taxon>
        <taxon>Spermatophyta</taxon>
        <taxon>Magnoliopsida</taxon>
        <taxon>eudicotyledons</taxon>
        <taxon>Gunneridae</taxon>
        <taxon>Pentapetalae</taxon>
        <taxon>asterids</taxon>
        <taxon>lamiids</taxon>
        <taxon>Solanales</taxon>
        <taxon>Solanaceae</taxon>
        <taxon>Solanoideae</taxon>
        <taxon>Hyoscyameae</taxon>
        <taxon>Anisodus</taxon>
    </lineage>
</organism>
<dbReference type="Proteomes" id="UP001152561">
    <property type="component" value="Unassembled WGS sequence"/>
</dbReference>